<dbReference type="InterPro" id="IPR051264">
    <property type="entry name" value="FAD-oxidored/transferase_4"/>
</dbReference>
<keyword evidence="3" id="KW-0285">Flavoprotein</keyword>
<dbReference type="InterPro" id="IPR016171">
    <property type="entry name" value="Vanillyl_alc_oxidase_C-sub2"/>
</dbReference>
<reference evidence="6 7" key="1">
    <citation type="journal article" date="2016" name="Int. J. Syst. Evol. Microbiol.">
        <title>Panacibacter ginsenosidivorans gen. nov., sp. nov., with ginsenoside converting activity isolated from soil of a ginseng field.</title>
        <authorList>
            <person name="Siddiqi M.Z."/>
            <person name="Muhammad Shafi S."/>
            <person name="Choi K.D."/>
            <person name="Im W.T."/>
        </authorList>
    </citation>
    <scope>NUCLEOTIDE SEQUENCE [LARGE SCALE GENOMIC DNA]</scope>
    <source>
        <strain evidence="6 7">Gsoil1550</strain>
    </source>
</reference>
<evidence type="ECO:0000256" key="4">
    <source>
        <dbReference type="ARBA" id="ARBA00022827"/>
    </source>
</evidence>
<dbReference type="OrthoDB" id="9767256at2"/>
<feature type="domain" description="FAD-binding PCMH-type" evidence="5">
    <location>
        <begin position="58"/>
        <end position="237"/>
    </location>
</feature>
<evidence type="ECO:0000313" key="7">
    <source>
        <dbReference type="Proteomes" id="UP000321533"/>
    </source>
</evidence>
<dbReference type="InterPro" id="IPR004113">
    <property type="entry name" value="FAD-bd_oxidored_4_C"/>
</dbReference>
<dbReference type="GO" id="GO:0003824">
    <property type="term" value="F:catalytic activity"/>
    <property type="evidence" value="ECO:0007669"/>
    <property type="project" value="InterPro"/>
</dbReference>
<dbReference type="InterPro" id="IPR016169">
    <property type="entry name" value="FAD-bd_PCMH_sub2"/>
</dbReference>
<evidence type="ECO:0000256" key="1">
    <source>
        <dbReference type="ARBA" id="ARBA00001974"/>
    </source>
</evidence>
<sequence length="481" mass="53308">MQFCLLLHAFINATFKLKLLKVKNLPVIEKLIEALGEQKVLSSEKAAERIANVYGKARSLDVRALVLPASTNDVAVTLKICNEYKQAVVPQGGLSNVVNSATANKNEIAISLEKMNAIKEVDRINQFVEVEAGVILEQLHEKVKESGFIFPLDLGAKGSCMIGGNIATNAGGLQALRYGVMRNLVLGLEVVLADGTILNNLNPVLKNNTGYDLKHLFIGSEGTLGIITRAILKLTPAPAFFSTAFIALENFDNSKELLNRAKIFFGDKLTSFEILWPAFYKLLTNENSGNKKVIADNYPLYVLTEIAGAAALESQMEIFLETVLNDNIIVDAVLAQRQEDRKQFWQIREKIDQILIRHNPVFTFDVSLPVSEMEQYVITVDATLKENFDTFYNYAFGHMGDGNLHLMINCGEENTDAKELVEKIVYAPLQSIPSSVSAEHGIGLSKKKWLSFSRSPEEIAVMRSIKNLLDPNNIMNPGKIF</sequence>
<dbReference type="Gene3D" id="1.10.45.10">
    <property type="entry name" value="Vanillyl-alcohol Oxidase, Chain A, domain 4"/>
    <property type="match status" value="1"/>
</dbReference>
<dbReference type="Gene3D" id="3.30.70.2190">
    <property type="match status" value="1"/>
</dbReference>
<dbReference type="FunFam" id="3.30.465.10:FF:000001">
    <property type="entry name" value="D-2-hydroxyglutarate dehydrogenase, mitochondrial"/>
    <property type="match status" value="1"/>
</dbReference>
<dbReference type="PROSITE" id="PS51387">
    <property type="entry name" value="FAD_PCMH"/>
    <property type="match status" value="1"/>
</dbReference>
<dbReference type="Gene3D" id="3.30.465.10">
    <property type="match status" value="1"/>
</dbReference>
<comment type="similarity">
    <text evidence="2">Belongs to the FAD-binding oxidoreductase/transferase type 4 family.</text>
</comment>
<dbReference type="InterPro" id="IPR016166">
    <property type="entry name" value="FAD-bd_PCMH"/>
</dbReference>
<evidence type="ECO:0000256" key="3">
    <source>
        <dbReference type="ARBA" id="ARBA00022630"/>
    </source>
</evidence>
<comment type="cofactor">
    <cofactor evidence="1">
        <name>FAD</name>
        <dbReference type="ChEBI" id="CHEBI:57692"/>
    </cofactor>
</comment>
<dbReference type="GO" id="GO:0071949">
    <property type="term" value="F:FAD binding"/>
    <property type="evidence" value="ECO:0007669"/>
    <property type="project" value="InterPro"/>
</dbReference>
<dbReference type="SUPFAM" id="SSF56176">
    <property type="entry name" value="FAD-binding/transporter-associated domain-like"/>
    <property type="match status" value="1"/>
</dbReference>
<dbReference type="InterPro" id="IPR016164">
    <property type="entry name" value="FAD-linked_Oxase-like_C"/>
</dbReference>
<organism evidence="6 7">
    <name type="scientific">Panacibacter ginsenosidivorans</name>
    <dbReference type="NCBI Taxonomy" id="1813871"/>
    <lineage>
        <taxon>Bacteria</taxon>
        <taxon>Pseudomonadati</taxon>
        <taxon>Bacteroidota</taxon>
        <taxon>Chitinophagia</taxon>
        <taxon>Chitinophagales</taxon>
        <taxon>Chitinophagaceae</taxon>
        <taxon>Panacibacter</taxon>
    </lineage>
</organism>
<dbReference type="InterPro" id="IPR006094">
    <property type="entry name" value="Oxid_FAD_bind_N"/>
</dbReference>
<gene>
    <name evidence="6" type="ORF">FRZ67_05425</name>
</gene>
<dbReference type="InterPro" id="IPR016167">
    <property type="entry name" value="FAD-bd_PCMH_sub1"/>
</dbReference>
<keyword evidence="7" id="KW-1185">Reference proteome</keyword>
<dbReference type="Pfam" id="PF01565">
    <property type="entry name" value="FAD_binding_4"/>
    <property type="match status" value="1"/>
</dbReference>
<dbReference type="Gene3D" id="3.30.43.10">
    <property type="entry name" value="Uridine Diphospho-n-acetylenolpyruvylglucosamine Reductase, domain 2"/>
    <property type="match status" value="1"/>
</dbReference>
<dbReference type="Proteomes" id="UP000321533">
    <property type="component" value="Chromosome"/>
</dbReference>
<evidence type="ECO:0000259" key="5">
    <source>
        <dbReference type="PROSITE" id="PS51387"/>
    </source>
</evidence>
<dbReference type="InterPro" id="IPR036318">
    <property type="entry name" value="FAD-bd_PCMH-like_sf"/>
</dbReference>
<keyword evidence="4" id="KW-0274">FAD</keyword>
<dbReference type="SUPFAM" id="SSF55103">
    <property type="entry name" value="FAD-linked oxidases, C-terminal domain"/>
    <property type="match status" value="1"/>
</dbReference>
<evidence type="ECO:0000313" key="6">
    <source>
        <dbReference type="EMBL" id="QEC70141.1"/>
    </source>
</evidence>
<dbReference type="Pfam" id="PF02913">
    <property type="entry name" value="FAD-oxidase_C"/>
    <property type="match status" value="1"/>
</dbReference>
<dbReference type="FunFam" id="1.10.45.10:FF:000001">
    <property type="entry name" value="D-lactate dehydrogenase mitochondrial"/>
    <property type="match status" value="1"/>
</dbReference>
<protein>
    <submittedName>
        <fullName evidence="6">FAD-binding oxidoreductase</fullName>
    </submittedName>
</protein>
<dbReference type="AlphaFoldDB" id="A0A5B8VGC7"/>
<accession>A0A5B8VGC7</accession>
<dbReference type="PANTHER" id="PTHR43716:SF2">
    <property type="entry name" value="BLL6224 PROTEIN"/>
    <property type="match status" value="1"/>
</dbReference>
<proteinExistence type="inferred from homology"/>
<evidence type="ECO:0000256" key="2">
    <source>
        <dbReference type="ARBA" id="ARBA00008000"/>
    </source>
</evidence>
<dbReference type="GO" id="GO:0022904">
    <property type="term" value="P:respiratory electron transport chain"/>
    <property type="evidence" value="ECO:0007669"/>
    <property type="project" value="TreeGrafter"/>
</dbReference>
<dbReference type="PANTHER" id="PTHR43716">
    <property type="entry name" value="D-2-HYDROXYGLUTARATE DEHYDROGENASE, MITOCHONDRIAL"/>
    <property type="match status" value="1"/>
</dbReference>
<name>A0A5B8VGC7_9BACT</name>
<dbReference type="EMBL" id="CP042435">
    <property type="protein sequence ID" value="QEC70141.1"/>
    <property type="molecule type" value="Genomic_DNA"/>
</dbReference>
<dbReference type="KEGG" id="pgin:FRZ67_05425"/>
<dbReference type="Gene3D" id="3.30.70.2740">
    <property type="match status" value="1"/>
</dbReference>